<dbReference type="GO" id="GO:0003677">
    <property type="term" value="F:DNA binding"/>
    <property type="evidence" value="ECO:0007669"/>
    <property type="project" value="UniProtKB-UniRule"/>
</dbReference>
<feature type="DNA-binding region" description="H-T-H motif" evidence="2">
    <location>
        <begin position="33"/>
        <end position="52"/>
    </location>
</feature>
<comment type="caution">
    <text evidence="4">The sequence shown here is derived from an EMBL/GenBank/DDBJ whole genome shotgun (WGS) entry which is preliminary data.</text>
</comment>
<dbReference type="PROSITE" id="PS50977">
    <property type="entry name" value="HTH_TETR_2"/>
    <property type="match status" value="1"/>
</dbReference>
<dbReference type="PANTHER" id="PTHR43479">
    <property type="entry name" value="ACREF/ENVCD OPERON REPRESSOR-RELATED"/>
    <property type="match status" value="1"/>
</dbReference>
<dbReference type="InterPro" id="IPR050624">
    <property type="entry name" value="HTH-type_Tx_Regulator"/>
</dbReference>
<reference evidence="4 5" key="1">
    <citation type="submission" date="2018-08" db="EMBL/GenBank/DDBJ databases">
        <title>Murine metabolic-syndrome-specific gut microbial biobank.</title>
        <authorList>
            <person name="Liu C."/>
        </authorList>
    </citation>
    <scope>NUCLEOTIDE SEQUENCE [LARGE SCALE GENOMIC DNA]</scope>
    <source>
        <strain evidence="4 5">28</strain>
    </source>
</reference>
<sequence>MNEKFFSLPEEKQQAIINAGYKVFSQNTYHNSPMREIAEAAGISKSLLFHYFHNKKELYLFLWDTCAKKTIAYLTECECYSQQGLFESMERGMRAKMELISQYPDMANFTIKAFYEKDPEICAAVSESYHRYFNLKADRARINFDPAQFVPGLDIPMMYREMYWASEGYLWEMVQRGPVNTAEMEKDFTRLIAFWKSIYLRKE</sequence>
<keyword evidence="5" id="KW-1185">Reference proteome</keyword>
<organism evidence="4 5">
    <name type="scientific">Anaerotruncus colihominis</name>
    <dbReference type="NCBI Taxonomy" id="169435"/>
    <lineage>
        <taxon>Bacteria</taxon>
        <taxon>Bacillati</taxon>
        <taxon>Bacillota</taxon>
        <taxon>Clostridia</taxon>
        <taxon>Eubacteriales</taxon>
        <taxon>Oscillospiraceae</taxon>
        <taxon>Anaerotruncus</taxon>
    </lineage>
</organism>
<evidence type="ECO:0000256" key="1">
    <source>
        <dbReference type="ARBA" id="ARBA00023125"/>
    </source>
</evidence>
<gene>
    <name evidence="4" type="ORF">D0435_01010</name>
</gene>
<dbReference type="AlphaFoldDB" id="A0A845QEY5"/>
<dbReference type="SUPFAM" id="SSF46689">
    <property type="entry name" value="Homeodomain-like"/>
    <property type="match status" value="1"/>
</dbReference>
<dbReference type="InterPro" id="IPR009057">
    <property type="entry name" value="Homeodomain-like_sf"/>
</dbReference>
<dbReference type="PRINTS" id="PR00455">
    <property type="entry name" value="HTHTETR"/>
</dbReference>
<accession>A0A845QEY5</accession>
<name>A0A845QEY5_9FIRM</name>
<protein>
    <submittedName>
        <fullName evidence="4">TetR/AcrR family transcriptional regulator</fullName>
    </submittedName>
</protein>
<dbReference type="EMBL" id="QXWK01000001">
    <property type="protein sequence ID" value="NBH60252.1"/>
    <property type="molecule type" value="Genomic_DNA"/>
</dbReference>
<dbReference type="PANTHER" id="PTHR43479:SF11">
    <property type="entry name" value="ACREF_ENVCD OPERON REPRESSOR-RELATED"/>
    <property type="match status" value="1"/>
</dbReference>
<proteinExistence type="predicted"/>
<dbReference type="Proteomes" id="UP000446866">
    <property type="component" value="Unassembled WGS sequence"/>
</dbReference>
<dbReference type="InterPro" id="IPR036271">
    <property type="entry name" value="Tet_transcr_reg_TetR-rel_C_sf"/>
</dbReference>
<evidence type="ECO:0000313" key="5">
    <source>
        <dbReference type="Proteomes" id="UP000446866"/>
    </source>
</evidence>
<dbReference type="Pfam" id="PF00440">
    <property type="entry name" value="TetR_N"/>
    <property type="match status" value="1"/>
</dbReference>
<dbReference type="RefSeq" id="WP_160200550.1">
    <property type="nucleotide sequence ID" value="NZ_QXWK01000001.1"/>
</dbReference>
<dbReference type="SUPFAM" id="SSF48498">
    <property type="entry name" value="Tetracyclin repressor-like, C-terminal domain"/>
    <property type="match status" value="1"/>
</dbReference>
<keyword evidence="1 2" id="KW-0238">DNA-binding</keyword>
<dbReference type="Gene3D" id="1.10.357.10">
    <property type="entry name" value="Tetracycline Repressor, domain 2"/>
    <property type="match status" value="1"/>
</dbReference>
<evidence type="ECO:0000256" key="2">
    <source>
        <dbReference type="PROSITE-ProRule" id="PRU00335"/>
    </source>
</evidence>
<evidence type="ECO:0000313" key="4">
    <source>
        <dbReference type="EMBL" id="NBH60252.1"/>
    </source>
</evidence>
<evidence type="ECO:0000259" key="3">
    <source>
        <dbReference type="PROSITE" id="PS50977"/>
    </source>
</evidence>
<feature type="domain" description="HTH tetR-type" evidence="3">
    <location>
        <begin position="10"/>
        <end position="70"/>
    </location>
</feature>
<dbReference type="InterPro" id="IPR001647">
    <property type="entry name" value="HTH_TetR"/>
</dbReference>